<accession>A0A3M0SWG8</accession>
<sequence length="65" mass="7971">NKKKKKKIKKKKIYLKILNLPQDLLIEKKKFKILVCFNSFFVWVVVFSKKKINHINFFKIKKLFS</sequence>
<proteinExistence type="predicted"/>
<name>A0A3M0SWG8_9CLOT</name>
<gene>
    <name evidence="1" type="ORF">D9O40_05460</name>
</gene>
<protein>
    <submittedName>
        <fullName evidence="1">Uncharacterized protein</fullName>
    </submittedName>
</protein>
<feature type="non-terminal residue" evidence="1">
    <location>
        <position position="1"/>
    </location>
</feature>
<reference evidence="1 2" key="1">
    <citation type="submission" date="2018-10" db="EMBL/GenBank/DDBJ databases">
        <title>Genome-centric metagenomics revealed C2 chemical producing, CO utilizing Clostridium with novel acetogenic gene cluster.</title>
        <authorList>
            <person name="Kang H."/>
            <person name="Park B."/>
            <person name="Choi I.G."/>
            <person name="Chang I.S."/>
        </authorList>
    </citation>
    <scope>NUCLEOTIDE SEQUENCE [LARGE SCALE GENOMIC DNA]</scope>
    <source>
        <strain evidence="1 2">H21-9</strain>
    </source>
</reference>
<evidence type="ECO:0000313" key="2">
    <source>
        <dbReference type="Proteomes" id="UP000277999"/>
    </source>
</evidence>
<comment type="caution">
    <text evidence="1">The sequence shown here is derived from an EMBL/GenBank/DDBJ whole genome shotgun (WGS) entry which is preliminary data.</text>
</comment>
<dbReference type="AlphaFoldDB" id="A0A3M0SWG8"/>
<dbReference type="Proteomes" id="UP000277999">
    <property type="component" value="Unassembled WGS sequence"/>
</dbReference>
<organism evidence="1 2">
    <name type="scientific">Clostridium autoethanogenum</name>
    <dbReference type="NCBI Taxonomy" id="84023"/>
    <lineage>
        <taxon>Bacteria</taxon>
        <taxon>Bacillati</taxon>
        <taxon>Bacillota</taxon>
        <taxon>Clostridia</taxon>
        <taxon>Eubacteriales</taxon>
        <taxon>Clostridiaceae</taxon>
        <taxon>Clostridium</taxon>
    </lineage>
</organism>
<dbReference type="EMBL" id="RFAQ01000010">
    <property type="protein sequence ID" value="RMD02747.1"/>
    <property type="molecule type" value="Genomic_DNA"/>
</dbReference>
<dbReference type="RefSeq" id="WP_207667676.1">
    <property type="nucleotide sequence ID" value="NZ_RFAQ01000010.1"/>
</dbReference>
<evidence type="ECO:0000313" key="1">
    <source>
        <dbReference type="EMBL" id="RMD02747.1"/>
    </source>
</evidence>